<dbReference type="EMBL" id="MFQB01000012">
    <property type="protein sequence ID" value="OGH68566.1"/>
    <property type="molecule type" value="Genomic_DNA"/>
</dbReference>
<dbReference type="Gene3D" id="3.20.20.370">
    <property type="entry name" value="Glycoside hydrolase/deacetylase"/>
    <property type="match status" value="1"/>
</dbReference>
<dbReference type="AlphaFoldDB" id="A0A1F6MAA9"/>
<accession>A0A1F6MAA9</accession>
<gene>
    <name evidence="1" type="ORF">A3J66_03155</name>
</gene>
<dbReference type="SUPFAM" id="SSF88713">
    <property type="entry name" value="Glycoside hydrolase/deacetylase"/>
    <property type="match status" value="1"/>
</dbReference>
<comment type="caution">
    <text evidence="1">The sequence shown here is derived from an EMBL/GenBank/DDBJ whole genome shotgun (WGS) entry which is preliminary data.</text>
</comment>
<organism evidence="1 2">
    <name type="scientific">Candidatus Magasanikbacteria bacterium RIFCSPHIGHO2_02_FULL_47_14</name>
    <dbReference type="NCBI Taxonomy" id="1798680"/>
    <lineage>
        <taxon>Bacteria</taxon>
        <taxon>Candidatus Magasanikiibacteriota</taxon>
    </lineage>
</organism>
<proteinExistence type="predicted"/>
<sequence length="188" mass="22152">MIGERLGVNPTSYRAARFGADGDTWQSLQSLGYHVDSSVTPGIDWSYQGGPNFRQYPVQPYFINKENTQRFSEPLLEVPITIQGKRFAFAPDRWLWYRWLRPTHMSAYEQRRLIDDTIRLYRSNDYVVFCLMFHSMEIIPRATPYTRSEWSVAWYVRRLTKVLDGLALKGCSFVTLEELYQIYASLRI</sequence>
<dbReference type="InterPro" id="IPR011330">
    <property type="entry name" value="Glyco_hydro/deAcase_b/a-brl"/>
</dbReference>
<dbReference type="STRING" id="1798680.A3J66_03155"/>
<protein>
    <recommendedName>
        <fullName evidence="3">NodB homology domain-containing protein</fullName>
    </recommendedName>
</protein>
<dbReference type="Proteomes" id="UP000176282">
    <property type="component" value="Unassembled WGS sequence"/>
</dbReference>
<evidence type="ECO:0000313" key="1">
    <source>
        <dbReference type="EMBL" id="OGH68566.1"/>
    </source>
</evidence>
<evidence type="ECO:0000313" key="2">
    <source>
        <dbReference type="Proteomes" id="UP000176282"/>
    </source>
</evidence>
<evidence type="ECO:0008006" key="3">
    <source>
        <dbReference type="Google" id="ProtNLM"/>
    </source>
</evidence>
<dbReference type="GO" id="GO:0005975">
    <property type="term" value="P:carbohydrate metabolic process"/>
    <property type="evidence" value="ECO:0007669"/>
    <property type="project" value="InterPro"/>
</dbReference>
<name>A0A1F6MAA9_9BACT</name>
<reference evidence="1 2" key="1">
    <citation type="journal article" date="2016" name="Nat. Commun.">
        <title>Thousands of microbial genomes shed light on interconnected biogeochemical processes in an aquifer system.</title>
        <authorList>
            <person name="Anantharaman K."/>
            <person name="Brown C.T."/>
            <person name="Hug L.A."/>
            <person name="Sharon I."/>
            <person name="Castelle C.J."/>
            <person name="Probst A.J."/>
            <person name="Thomas B.C."/>
            <person name="Singh A."/>
            <person name="Wilkins M.J."/>
            <person name="Karaoz U."/>
            <person name="Brodie E.L."/>
            <person name="Williams K.H."/>
            <person name="Hubbard S.S."/>
            <person name="Banfield J.F."/>
        </authorList>
    </citation>
    <scope>NUCLEOTIDE SEQUENCE [LARGE SCALE GENOMIC DNA]</scope>
</reference>